<dbReference type="EMBL" id="LLXZ01000046">
    <property type="protein sequence ID" value="KRR11484.1"/>
    <property type="molecule type" value="Genomic_DNA"/>
</dbReference>
<comment type="caution">
    <text evidence="1">The sequence shown here is derived from an EMBL/GenBank/DDBJ whole genome shotgun (WGS) entry which is preliminary data.</text>
</comment>
<reference evidence="1 2" key="1">
    <citation type="submission" date="2014-03" db="EMBL/GenBank/DDBJ databases">
        <title>Bradyrhizobium valentinum sp. nov., isolated from effective nodules of Lupinus mariae-josephae, a lupine endemic of basic-lime soils in Eastern Spain.</title>
        <authorList>
            <person name="Duran D."/>
            <person name="Rey L."/>
            <person name="Navarro A."/>
            <person name="Busquets A."/>
            <person name="Imperial J."/>
            <person name="Ruiz-Argueso T."/>
        </authorList>
    </citation>
    <scope>NUCLEOTIDE SEQUENCE [LARGE SCALE GENOMIC DNA]</scope>
    <source>
        <strain evidence="1 2">PAC68</strain>
    </source>
</reference>
<dbReference type="AlphaFoldDB" id="A0A0R3LU18"/>
<gene>
    <name evidence="1" type="ORF">CQ12_21960</name>
</gene>
<dbReference type="InterPro" id="IPR031796">
    <property type="entry name" value="DUF5076"/>
</dbReference>
<dbReference type="Pfam" id="PF16826">
    <property type="entry name" value="DUF5076"/>
    <property type="match status" value="1"/>
</dbReference>
<dbReference type="Gene3D" id="3.30.2370.10">
    <property type="entry name" value="putative pyruvate dehydrogenase"/>
    <property type="match status" value="1"/>
</dbReference>
<organism evidence="1 2">
    <name type="scientific">Bradyrhizobium jicamae</name>
    <dbReference type="NCBI Taxonomy" id="280332"/>
    <lineage>
        <taxon>Bacteria</taxon>
        <taxon>Pseudomonadati</taxon>
        <taxon>Pseudomonadota</taxon>
        <taxon>Alphaproteobacteria</taxon>
        <taxon>Hyphomicrobiales</taxon>
        <taxon>Nitrobacteraceae</taxon>
        <taxon>Bradyrhizobium</taxon>
    </lineage>
</organism>
<evidence type="ECO:0008006" key="3">
    <source>
        <dbReference type="Google" id="ProtNLM"/>
    </source>
</evidence>
<dbReference type="Proteomes" id="UP000050863">
    <property type="component" value="Unassembled WGS sequence"/>
</dbReference>
<sequence length="101" mass="11073">MAGPNEQPLPPDVIGRDDAVEVLRAFGVDGGLSIAFQRAFEEPDMWGLMLVDIARHAARAYARESGYTEDEALARIVDMFEAEINRPTDTGSTTPRSQQGH</sequence>
<protein>
    <recommendedName>
        <fullName evidence="3">DUF5076 domain-containing protein</fullName>
    </recommendedName>
</protein>
<dbReference type="RefSeq" id="WP_057834601.1">
    <property type="nucleotide sequence ID" value="NZ_LLXZ01000046.1"/>
</dbReference>
<evidence type="ECO:0000313" key="2">
    <source>
        <dbReference type="Proteomes" id="UP000050863"/>
    </source>
</evidence>
<keyword evidence="2" id="KW-1185">Reference proteome</keyword>
<dbReference type="STRING" id="280332.CQ12_21960"/>
<name>A0A0R3LU18_9BRAD</name>
<proteinExistence type="predicted"/>
<evidence type="ECO:0000313" key="1">
    <source>
        <dbReference type="EMBL" id="KRR11484.1"/>
    </source>
</evidence>
<accession>A0A0R3LU18</accession>
<dbReference type="OrthoDB" id="284440at2"/>